<reference evidence="2 3" key="1">
    <citation type="journal article" date="2009" name="Stand. Genomic Sci.">
        <title>Complete genome sequence of Methanoculleus marisnigri Romesser et al. 1981 type strain JR1.</title>
        <authorList>
            <person name="Anderson I.J."/>
            <person name="Sieprawska-Lupa M."/>
            <person name="Lapidus A."/>
            <person name="Nolan M."/>
            <person name="Copeland A."/>
            <person name="Glavina Del Rio T."/>
            <person name="Tice H."/>
            <person name="Dalin E."/>
            <person name="Barry K."/>
            <person name="Saunders E."/>
            <person name="Han C."/>
            <person name="Brettin T."/>
            <person name="Detter J.C."/>
            <person name="Bruce D."/>
            <person name="Mikhailova N."/>
            <person name="Pitluck S."/>
            <person name="Hauser L."/>
            <person name="Land M."/>
            <person name="Lucas S."/>
            <person name="Richardson P."/>
            <person name="Whitman W.B."/>
            <person name="Kyrpides N.C."/>
        </authorList>
    </citation>
    <scope>NUCLEOTIDE SEQUENCE [LARGE SCALE GENOMIC DNA]</scope>
    <source>
        <strain evidence="3">ATCC 35101 / DSM 1498 / JR1</strain>
    </source>
</reference>
<dbReference type="KEGG" id="mem:Memar_0094"/>
<keyword evidence="1" id="KW-1133">Transmembrane helix</keyword>
<name>A3CRM9_METMJ</name>
<evidence type="ECO:0000313" key="2">
    <source>
        <dbReference type="EMBL" id="ABN56029.1"/>
    </source>
</evidence>
<evidence type="ECO:0000313" key="3">
    <source>
        <dbReference type="Proteomes" id="UP000002146"/>
    </source>
</evidence>
<keyword evidence="1" id="KW-0812">Transmembrane</keyword>
<dbReference type="HOGENOM" id="CLU_1727263_0_0_2"/>
<dbReference type="EMBL" id="CP000562">
    <property type="protein sequence ID" value="ABN56029.1"/>
    <property type="molecule type" value="Genomic_DNA"/>
</dbReference>
<protein>
    <submittedName>
        <fullName evidence="2">Uncharacterized protein</fullName>
    </submittedName>
</protein>
<gene>
    <name evidence="2" type="ordered locus">Memar_0094</name>
</gene>
<dbReference type="AlphaFoldDB" id="A3CRM9"/>
<proteinExistence type="predicted"/>
<evidence type="ECO:0000256" key="1">
    <source>
        <dbReference type="SAM" id="Phobius"/>
    </source>
</evidence>
<accession>A3CRM9</accession>
<dbReference type="eggNOG" id="arCOG03341">
    <property type="taxonomic scope" value="Archaea"/>
</dbReference>
<keyword evidence="1" id="KW-0472">Membrane</keyword>
<sequence length="151" mass="15760">MQDIGEPGSVVMKKTSIGVVLAVVGIAAICMLVISTFSPQEGELLPFAPTSPFLVSNQDNVSHRVHVSVSGVNGTLDNTLLSSENFTLAGGAHVHSSAMADQIGEYLYSVSVDGNPPHNAVRKLSPTAGVIIEVISGQEVEIVPVDFHIAL</sequence>
<dbReference type="Proteomes" id="UP000002146">
    <property type="component" value="Chromosome"/>
</dbReference>
<organism evidence="2 3">
    <name type="scientific">Methanoculleus marisnigri (strain ATCC 35101 / DSM 1498 / JR1)</name>
    <dbReference type="NCBI Taxonomy" id="368407"/>
    <lineage>
        <taxon>Archaea</taxon>
        <taxon>Methanobacteriati</taxon>
        <taxon>Methanobacteriota</taxon>
        <taxon>Stenosarchaea group</taxon>
        <taxon>Methanomicrobia</taxon>
        <taxon>Methanomicrobiales</taxon>
        <taxon>Methanomicrobiaceae</taxon>
        <taxon>Methanoculleus</taxon>
    </lineage>
</organism>
<keyword evidence="3" id="KW-1185">Reference proteome</keyword>
<feature type="transmembrane region" description="Helical" evidence="1">
    <location>
        <begin position="17"/>
        <end position="37"/>
    </location>
</feature>